<evidence type="ECO:0000313" key="4">
    <source>
        <dbReference type="EMBL" id="RVU23533.1"/>
    </source>
</evidence>
<feature type="transmembrane region" description="Helical" evidence="2">
    <location>
        <begin position="7"/>
        <end position="29"/>
    </location>
</feature>
<dbReference type="Pfam" id="PF22827">
    <property type="entry name" value="GldL_N"/>
    <property type="match status" value="1"/>
</dbReference>
<dbReference type="RefSeq" id="WP_127805190.1">
    <property type="nucleotide sequence ID" value="NZ_SACY01000005.1"/>
</dbReference>
<gene>
    <name evidence="4" type="primary">gldL</name>
    <name evidence="4" type="ORF">EOJ36_10670</name>
</gene>
<dbReference type="SUPFAM" id="SSF58104">
    <property type="entry name" value="Methyl-accepting chemotaxis protein (MCP) signaling domain"/>
    <property type="match status" value="1"/>
</dbReference>
<dbReference type="Proteomes" id="UP000282832">
    <property type="component" value="Unassembled WGS sequence"/>
</dbReference>
<name>A0A437PMM4_9BACT</name>
<protein>
    <submittedName>
        <fullName evidence="4">Gliding motility protein GldL</fullName>
    </submittedName>
</protein>
<dbReference type="InterPro" id="IPR019852">
    <property type="entry name" value="Motility-assoc_prot_GldL"/>
</dbReference>
<keyword evidence="5" id="KW-1185">Reference proteome</keyword>
<keyword evidence="2" id="KW-0812">Transmembrane</keyword>
<sequence>MNLEKSINVVASFGAAVVIVGALFKIVHWSGANEMLMVGMFTEAAIFILFGVLYLQQKPEKDYQWENVYPELVGGTPNTTRATVTSLGTAQGLSPEAVENLNKSIKGLTDTANSLQEITKVTGATKDFVSNLNSSSESLSALNKSVSDAANSIGAISTSSQEASKFTQQYAKAGEQLSSLNSIYEAQINEANKHLQALNSYYAGINSVAGSVVSSEKDAELFKAELAKLNANIQSLNQVYGSMLTAMKG</sequence>
<keyword evidence="2" id="KW-1133">Transmembrane helix</keyword>
<evidence type="ECO:0000256" key="2">
    <source>
        <dbReference type="SAM" id="Phobius"/>
    </source>
</evidence>
<keyword evidence="2" id="KW-0472">Membrane</keyword>
<dbReference type="EMBL" id="SACY01000005">
    <property type="protein sequence ID" value="RVU23533.1"/>
    <property type="molecule type" value="Genomic_DNA"/>
</dbReference>
<dbReference type="InterPro" id="IPR055087">
    <property type="entry name" value="GldL-like_N"/>
</dbReference>
<evidence type="ECO:0000313" key="5">
    <source>
        <dbReference type="Proteomes" id="UP000282832"/>
    </source>
</evidence>
<dbReference type="AlphaFoldDB" id="A0A437PMM4"/>
<feature type="domain" description="Gliding motility protein GldL-like N-terminal" evidence="3">
    <location>
        <begin position="11"/>
        <end position="74"/>
    </location>
</feature>
<organism evidence="4 5">
    <name type="scientific">Sandaracinomonas limnophila</name>
    <dbReference type="NCBI Taxonomy" id="1862386"/>
    <lineage>
        <taxon>Bacteria</taxon>
        <taxon>Pseudomonadati</taxon>
        <taxon>Bacteroidota</taxon>
        <taxon>Cytophagia</taxon>
        <taxon>Cytophagales</taxon>
        <taxon>Flectobacillaceae</taxon>
        <taxon>Sandaracinomonas</taxon>
    </lineage>
</organism>
<evidence type="ECO:0000256" key="1">
    <source>
        <dbReference type="SAM" id="Coils"/>
    </source>
</evidence>
<feature type="coiled-coil region" evidence="1">
    <location>
        <begin position="212"/>
        <end position="239"/>
    </location>
</feature>
<accession>A0A437PMM4</accession>
<dbReference type="NCBIfam" id="TIGR03513">
    <property type="entry name" value="GldL_gliding"/>
    <property type="match status" value="1"/>
</dbReference>
<proteinExistence type="predicted"/>
<comment type="caution">
    <text evidence="4">The sequence shown here is derived from an EMBL/GenBank/DDBJ whole genome shotgun (WGS) entry which is preliminary data.</text>
</comment>
<dbReference type="OrthoDB" id="1466660at2"/>
<feature type="transmembrane region" description="Helical" evidence="2">
    <location>
        <begin position="35"/>
        <end position="55"/>
    </location>
</feature>
<keyword evidence="1" id="KW-0175">Coiled coil</keyword>
<evidence type="ECO:0000259" key="3">
    <source>
        <dbReference type="Pfam" id="PF22827"/>
    </source>
</evidence>
<reference evidence="4 5" key="1">
    <citation type="submission" date="2019-01" db="EMBL/GenBank/DDBJ databases">
        <authorList>
            <person name="Chen W.-M."/>
        </authorList>
    </citation>
    <scope>NUCLEOTIDE SEQUENCE [LARGE SCALE GENOMIC DNA]</scope>
    <source>
        <strain evidence="4 5">FSY-15</strain>
    </source>
</reference>